<protein>
    <submittedName>
        <fullName evidence="2">Uncharacterized protein</fullName>
    </submittedName>
</protein>
<dbReference type="EMBL" id="JBHRWK010000059">
    <property type="protein sequence ID" value="MFC3454053.1"/>
    <property type="molecule type" value="Genomic_DNA"/>
</dbReference>
<gene>
    <name evidence="2" type="ORF">ACFOSH_31850</name>
</gene>
<dbReference type="Proteomes" id="UP001595645">
    <property type="component" value="Unassembled WGS sequence"/>
</dbReference>
<dbReference type="RefSeq" id="WP_378243224.1">
    <property type="nucleotide sequence ID" value="NZ_JBHRWK010000059.1"/>
</dbReference>
<accession>A0ABV7P7H8</accession>
<reference evidence="3" key="1">
    <citation type="journal article" date="2019" name="Int. J. Syst. Evol. Microbiol.">
        <title>The Global Catalogue of Microorganisms (GCM) 10K type strain sequencing project: providing services to taxonomists for standard genome sequencing and annotation.</title>
        <authorList>
            <consortium name="The Broad Institute Genomics Platform"/>
            <consortium name="The Broad Institute Genome Sequencing Center for Infectious Disease"/>
            <person name="Wu L."/>
            <person name="Ma J."/>
        </authorList>
    </citation>
    <scope>NUCLEOTIDE SEQUENCE [LARGE SCALE GENOMIC DNA]</scope>
    <source>
        <strain evidence="3">CGMCC 4.7676</strain>
    </source>
</reference>
<sequence length="228" mass="25400">MTDNILKQLRAPFTADQVGKLPRVTCGDCSAKDRQCGKHQKKTCRTCKAYVSTQHMHIDYVGHAHVTERLLDVDPNWSWEPLALSGQGLPQLDDGGGLWIRLTVGDHTRLGYGHAGQKRGGDAIKEVIGDAIRNAAMRFGVALDLWKKESPEPVVDRQPQQPKDELSLTPAQRAGHLRGLIAQLGKKEDKDINDIASEFREWSNGTEINAALPELLEKYLAYIQQDRS</sequence>
<evidence type="ECO:0000313" key="3">
    <source>
        <dbReference type="Proteomes" id="UP001595645"/>
    </source>
</evidence>
<evidence type="ECO:0000313" key="2">
    <source>
        <dbReference type="EMBL" id="MFC3454053.1"/>
    </source>
</evidence>
<feature type="region of interest" description="Disordered" evidence="1">
    <location>
        <begin position="150"/>
        <end position="170"/>
    </location>
</feature>
<evidence type="ECO:0000256" key="1">
    <source>
        <dbReference type="SAM" id="MobiDB-lite"/>
    </source>
</evidence>
<keyword evidence="3" id="KW-1185">Reference proteome</keyword>
<name>A0ABV7P7H8_9PSEU</name>
<organism evidence="2 3">
    <name type="scientific">Amycolatopsis speibonae</name>
    <dbReference type="NCBI Taxonomy" id="1450224"/>
    <lineage>
        <taxon>Bacteria</taxon>
        <taxon>Bacillati</taxon>
        <taxon>Actinomycetota</taxon>
        <taxon>Actinomycetes</taxon>
        <taxon>Pseudonocardiales</taxon>
        <taxon>Pseudonocardiaceae</taxon>
        <taxon>Amycolatopsis</taxon>
    </lineage>
</organism>
<comment type="caution">
    <text evidence="2">The sequence shown here is derived from an EMBL/GenBank/DDBJ whole genome shotgun (WGS) entry which is preliminary data.</text>
</comment>
<proteinExistence type="predicted"/>